<organism evidence="10 11">
    <name type="scientific">Thermus scotoductus</name>
    <dbReference type="NCBI Taxonomy" id="37636"/>
    <lineage>
        <taxon>Bacteria</taxon>
        <taxon>Thermotogati</taxon>
        <taxon>Deinococcota</taxon>
        <taxon>Deinococci</taxon>
        <taxon>Thermales</taxon>
        <taxon>Thermaceae</taxon>
        <taxon>Thermus</taxon>
    </lineage>
</organism>
<evidence type="ECO:0000256" key="5">
    <source>
        <dbReference type="ARBA" id="ARBA00022801"/>
    </source>
</evidence>
<dbReference type="GO" id="GO:0004540">
    <property type="term" value="F:RNA nuclease activity"/>
    <property type="evidence" value="ECO:0007669"/>
    <property type="project" value="InterPro"/>
</dbReference>
<accession>A0A430QWJ2</accession>
<evidence type="ECO:0000313" key="11">
    <source>
        <dbReference type="Proteomes" id="UP000288082"/>
    </source>
</evidence>
<comment type="caution">
    <text evidence="10">The sequence shown here is derived from an EMBL/GenBank/DDBJ whole genome shotgun (WGS) entry which is preliminary data.</text>
</comment>
<evidence type="ECO:0000313" key="10">
    <source>
        <dbReference type="EMBL" id="RTG99471.1"/>
    </source>
</evidence>
<keyword evidence="3 8" id="KW-0540">Nuclease</keyword>
<dbReference type="Pfam" id="PF01850">
    <property type="entry name" value="PIN"/>
    <property type="match status" value="1"/>
</dbReference>
<dbReference type="GO" id="GO:0000287">
    <property type="term" value="F:magnesium ion binding"/>
    <property type="evidence" value="ECO:0007669"/>
    <property type="project" value="UniProtKB-UniRule"/>
</dbReference>
<feature type="binding site" evidence="8">
    <location>
        <position position="94"/>
    </location>
    <ligand>
        <name>Mg(2+)</name>
        <dbReference type="ChEBI" id="CHEBI:18420"/>
    </ligand>
</feature>
<dbReference type="InterPro" id="IPR022907">
    <property type="entry name" value="VapC_family"/>
</dbReference>
<evidence type="ECO:0000259" key="9">
    <source>
        <dbReference type="Pfam" id="PF01850"/>
    </source>
</evidence>
<dbReference type="PANTHER" id="PTHR33653">
    <property type="entry name" value="RIBONUCLEASE VAPC2"/>
    <property type="match status" value="1"/>
</dbReference>
<evidence type="ECO:0000256" key="1">
    <source>
        <dbReference type="ARBA" id="ARBA00001946"/>
    </source>
</evidence>
<protein>
    <recommendedName>
        <fullName evidence="8">Ribonuclease VapC</fullName>
        <shortName evidence="8">RNase VapC</shortName>
        <ecNumber evidence="8">3.1.-.-</ecNumber>
    </recommendedName>
    <alternativeName>
        <fullName evidence="8">Toxin VapC</fullName>
    </alternativeName>
</protein>
<dbReference type="PANTHER" id="PTHR33653:SF1">
    <property type="entry name" value="RIBONUCLEASE VAPC2"/>
    <property type="match status" value="1"/>
</dbReference>
<sequence length="126" mass="14130">MRYLLDSTVIIDLFRGHPRVVAWVRGSLAQRATLWVTPITVAEVLAGVPERGLEAQRRFLRELGFAPLDFAVAERAARLFWERKVQGARLPLVDLLQWAAAEVHGLTLVSSNTHHYPGPVLDPREG</sequence>
<keyword evidence="8" id="KW-0800">Toxin</keyword>
<evidence type="ECO:0000256" key="8">
    <source>
        <dbReference type="HAMAP-Rule" id="MF_00265"/>
    </source>
</evidence>
<dbReference type="Proteomes" id="UP000288082">
    <property type="component" value="Unassembled WGS sequence"/>
</dbReference>
<dbReference type="AlphaFoldDB" id="A0A430QWJ2"/>
<dbReference type="Gene3D" id="3.40.50.1010">
    <property type="entry name" value="5'-nuclease"/>
    <property type="match status" value="1"/>
</dbReference>
<dbReference type="HAMAP" id="MF_00265">
    <property type="entry name" value="VapC_Nob1"/>
    <property type="match status" value="1"/>
</dbReference>
<dbReference type="SUPFAM" id="SSF88723">
    <property type="entry name" value="PIN domain-like"/>
    <property type="match status" value="1"/>
</dbReference>
<dbReference type="InterPro" id="IPR002716">
    <property type="entry name" value="PIN_dom"/>
</dbReference>
<evidence type="ECO:0000256" key="4">
    <source>
        <dbReference type="ARBA" id="ARBA00022723"/>
    </source>
</evidence>
<evidence type="ECO:0000256" key="6">
    <source>
        <dbReference type="ARBA" id="ARBA00022842"/>
    </source>
</evidence>
<feature type="domain" description="PIN" evidence="9">
    <location>
        <begin position="3"/>
        <end position="114"/>
    </location>
</feature>
<keyword evidence="4 8" id="KW-0479">Metal-binding</keyword>
<gene>
    <name evidence="8" type="primary">vapC</name>
    <name evidence="10" type="ORF">CSW50_12790</name>
</gene>
<dbReference type="EC" id="3.1.-.-" evidence="8"/>
<dbReference type="GO" id="GO:0090729">
    <property type="term" value="F:toxin activity"/>
    <property type="evidence" value="ECO:0007669"/>
    <property type="project" value="UniProtKB-KW"/>
</dbReference>
<comment type="similarity">
    <text evidence="7 8">Belongs to the PINc/VapC protein family.</text>
</comment>
<comment type="cofactor">
    <cofactor evidence="1 8">
        <name>Mg(2+)</name>
        <dbReference type="ChEBI" id="CHEBI:18420"/>
    </cofactor>
</comment>
<name>A0A430QWJ2_THESC</name>
<keyword evidence="5 8" id="KW-0378">Hydrolase</keyword>
<evidence type="ECO:0000256" key="3">
    <source>
        <dbReference type="ARBA" id="ARBA00022722"/>
    </source>
</evidence>
<proteinExistence type="inferred from homology"/>
<keyword evidence="6 8" id="KW-0460">Magnesium</keyword>
<reference evidence="10 11" key="1">
    <citation type="journal article" date="2019" name="Extremophiles">
        <title>Biogeography of thermophiles and predominance of Thermus scotoductus in domestic water heaters.</title>
        <authorList>
            <person name="Wilpiszeski R.L."/>
            <person name="Zhang Z."/>
            <person name="House C.H."/>
        </authorList>
    </citation>
    <scope>NUCLEOTIDE SEQUENCE [LARGE SCALE GENOMIC DNA]</scope>
    <source>
        <strain evidence="10 11">38_S38</strain>
    </source>
</reference>
<evidence type="ECO:0000256" key="2">
    <source>
        <dbReference type="ARBA" id="ARBA00022649"/>
    </source>
</evidence>
<keyword evidence="2 8" id="KW-1277">Toxin-antitoxin system</keyword>
<dbReference type="EMBL" id="PELM01000465">
    <property type="protein sequence ID" value="RTG99471.1"/>
    <property type="molecule type" value="Genomic_DNA"/>
</dbReference>
<dbReference type="InterPro" id="IPR029060">
    <property type="entry name" value="PIN-like_dom_sf"/>
</dbReference>
<dbReference type="RefSeq" id="WP_015717695.1">
    <property type="nucleotide sequence ID" value="NZ_PELM01000465.1"/>
</dbReference>
<evidence type="ECO:0000256" key="7">
    <source>
        <dbReference type="ARBA" id="ARBA00038093"/>
    </source>
</evidence>
<feature type="binding site" evidence="8">
    <location>
        <position position="6"/>
    </location>
    <ligand>
        <name>Mg(2+)</name>
        <dbReference type="ChEBI" id="CHEBI:18420"/>
    </ligand>
</feature>
<dbReference type="InterPro" id="IPR050556">
    <property type="entry name" value="Type_II_TA_system_RNase"/>
</dbReference>
<dbReference type="GO" id="GO:0016787">
    <property type="term" value="F:hydrolase activity"/>
    <property type="evidence" value="ECO:0007669"/>
    <property type="project" value="UniProtKB-KW"/>
</dbReference>
<comment type="function">
    <text evidence="8">Toxic component of a toxin-antitoxin (TA) system. An RNase.</text>
</comment>